<feature type="chain" id="PRO_5045212339" description="F5/8 type C domain-containing protein" evidence="1">
    <location>
        <begin position="21"/>
        <end position="296"/>
    </location>
</feature>
<sequence>MRIPGAAYLLSLLSVAPTQAAESAHYRIEHQGASAAAGGKAQGGSYQNVGTAGETGGISQTGSYLSKGGFAGQIYRDVSIGISSPGTVLSEGTIHQFHAWLVCDDSSRLPLDASSVQWQATSGPVSISPGGVLSTFTVYSDQAAVVSARQGERQDTIQIIVRNASSDDYGFYAADGIDDLWQVQYFGENNPDAGPDRDPFGSGHSNYFKFIAGLDPLDPMSRFTIKTAYDAAQGRMRLDIGPCFESRNYQIMASEDLKIWQPVSLQTLPAEANEKAFVDFQSTRRKRYYRVEISIR</sequence>
<protein>
    <recommendedName>
        <fullName evidence="4">F5/8 type C domain-containing protein</fullName>
    </recommendedName>
</protein>
<dbReference type="RefSeq" id="WP_264515070.1">
    <property type="nucleotide sequence ID" value="NZ_JAPDDR010000009.1"/>
</dbReference>
<keyword evidence="3" id="KW-1185">Reference proteome</keyword>
<evidence type="ECO:0000256" key="1">
    <source>
        <dbReference type="SAM" id="SignalP"/>
    </source>
</evidence>
<evidence type="ECO:0008006" key="4">
    <source>
        <dbReference type="Google" id="ProtNLM"/>
    </source>
</evidence>
<evidence type="ECO:0000313" key="2">
    <source>
        <dbReference type="EMBL" id="MCW1915520.1"/>
    </source>
</evidence>
<gene>
    <name evidence="2" type="ORF">OJ996_18180</name>
</gene>
<accession>A0ABT3G6R2</accession>
<comment type="caution">
    <text evidence="2">The sequence shown here is derived from an EMBL/GenBank/DDBJ whole genome shotgun (WGS) entry which is preliminary data.</text>
</comment>
<organism evidence="2 3">
    <name type="scientific">Luteolibacter rhizosphaerae</name>
    <dbReference type="NCBI Taxonomy" id="2989719"/>
    <lineage>
        <taxon>Bacteria</taxon>
        <taxon>Pseudomonadati</taxon>
        <taxon>Verrucomicrobiota</taxon>
        <taxon>Verrucomicrobiia</taxon>
        <taxon>Verrucomicrobiales</taxon>
        <taxon>Verrucomicrobiaceae</taxon>
        <taxon>Luteolibacter</taxon>
    </lineage>
</organism>
<keyword evidence="1" id="KW-0732">Signal</keyword>
<dbReference type="Proteomes" id="UP001165653">
    <property type="component" value="Unassembled WGS sequence"/>
</dbReference>
<dbReference type="EMBL" id="JAPDDR010000009">
    <property type="protein sequence ID" value="MCW1915520.1"/>
    <property type="molecule type" value="Genomic_DNA"/>
</dbReference>
<reference evidence="2" key="1">
    <citation type="submission" date="2022-10" db="EMBL/GenBank/DDBJ databases">
        <title>Luteolibacter sp. GHJ8, whole genome shotgun sequencing project.</title>
        <authorList>
            <person name="Zhao G."/>
            <person name="Shen L."/>
        </authorList>
    </citation>
    <scope>NUCLEOTIDE SEQUENCE</scope>
    <source>
        <strain evidence="2">GHJ8</strain>
    </source>
</reference>
<feature type="signal peptide" evidence="1">
    <location>
        <begin position="1"/>
        <end position="20"/>
    </location>
</feature>
<evidence type="ECO:0000313" key="3">
    <source>
        <dbReference type="Proteomes" id="UP001165653"/>
    </source>
</evidence>
<name>A0ABT3G6R2_9BACT</name>
<proteinExistence type="predicted"/>